<evidence type="ECO:0000256" key="6">
    <source>
        <dbReference type="ARBA" id="ARBA00022989"/>
    </source>
</evidence>
<name>A0ABN0P0R4_TRELE</name>
<evidence type="ECO:0000256" key="3">
    <source>
        <dbReference type="ARBA" id="ARBA00022475"/>
    </source>
</evidence>
<evidence type="ECO:0000256" key="1">
    <source>
        <dbReference type="ARBA" id="ARBA00004429"/>
    </source>
</evidence>
<organism evidence="11 12">
    <name type="scientific">Treponema lecithinolyticum ATCC 700332</name>
    <dbReference type="NCBI Taxonomy" id="1321815"/>
    <lineage>
        <taxon>Bacteria</taxon>
        <taxon>Pseudomonadati</taxon>
        <taxon>Spirochaetota</taxon>
        <taxon>Spirochaetia</taxon>
        <taxon>Spirochaetales</taxon>
        <taxon>Treponemataceae</taxon>
        <taxon>Treponema</taxon>
    </lineage>
</organism>
<dbReference type="Proteomes" id="UP000016649">
    <property type="component" value="Unassembled WGS sequence"/>
</dbReference>
<sequence length="177" mass="20194">MKKLTDKLFKTIEILIAVFLACMILLLFMNVVLRYVFNTGFVWSEEIARLCFIYLVYLGAIGAARDNRHLLIDSLLLKLPKVFQKIIYTLVQICTVWLMVILVRGSWGLVIQNLHDKWVATHFPTYLVYAAGLITGCAIIVISLINMFRLFILKIPVAELVSVSEEERNEEIAASAE</sequence>
<reference evidence="11 12" key="1">
    <citation type="submission" date="2013-08" db="EMBL/GenBank/DDBJ databases">
        <authorList>
            <person name="Weinstock G."/>
            <person name="Sodergren E."/>
            <person name="Wylie T."/>
            <person name="Fulton L."/>
            <person name="Fulton R."/>
            <person name="Fronick C."/>
            <person name="O'Laughlin M."/>
            <person name="Godfrey J."/>
            <person name="Miner T."/>
            <person name="Herter B."/>
            <person name="Appelbaum E."/>
            <person name="Cordes M."/>
            <person name="Lek S."/>
            <person name="Wollam A."/>
            <person name="Pepin K.H."/>
            <person name="Palsikar V.B."/>
            <person name="Mitreva M."/>
            <person name="Wilson R.K."/>
        </authorList>
    </citation>
    <scope>NUCLEOTIDE SEQUENCE [LARGE SCALE GENOMIC DNA]</scope>
    <source>
        <strain evidence="11 12">ATCC 700332</strain>
    </source>
</reference>
<keyword evidence="3" id="KW-1003">Cell membrane</keyword>
<accession>A0ABN0P0R4</accession>
<keyword evidence="12" id="KW-1185">Reference proteome</keyword>
<keyword evidence="2" id="KW-0813">Transport</keyword>
<evidence type="ECO:0000313" key="12">
    <source>
        <dbReference type="Proteomes" id="UP000016649"/>
    </source>
</evidence>
<feature type="transmembrane region" description="Helical" evidence="9">
    <location>
        <begin position="47"/>
        <end position="65"/>
    </location>
</feature>
<keyword evidence="4" id="KW-0997">Cell inner membrane</keyword>
<protein>
    <submittedName>
        <fullName evidence="11">TRAP transporter, DctQ-like membrane protein</fullName>
    </submittedName>
</protein>
<gene>
    <name evidence="11" type="ORF">HMPREF9193_00437</name>
</gene>
<dbReference type="PANTHER" id="PTHR35011">
    <property type="entry name" value="2,3-DIKETO-L-GULONATE TRAP TRANSPORTER SMALL PERMEASE PROTEIN YIAM"/>
    <property type="match status" value="1"/>
</dbReference>
<dbReference type="EMBL" id="AWVH01000006">
    <property type="protein sequence ID" value="ERJ94082.1"/>
    <property type="molecule type" value="Genomic_DNA"/>
</dbReference>
<evidence type="ECO:0000256" key="2">
    <source>
        <dbReference type="ARBA" id="ARBA00022448"/>
    </source>
</evidence>
<dbReference type="RefSeq" id="WP_021686838.1">
    <property type="nucleotide sequence ID" value="NZ_KI260561.1"/>
</dbReference>
<comment type="caution">
    <text evidence="11">The sequence shown here is derived from an EMBL/GenBank/DDBJ whole genome shotgun (WGS) entry which is preliminary data.</text>
</comment>
<comment type="subcellular location">
    <subcellularLocation>
        <location evidence="1">Cell inner membrane</location>
        <topology evidence="1">Multi-pass membrane protein</topology>
    </subcellularLocation>
</comment>
<dbReference type="PANTHER" id="PTHR35011:SF2">
    <property type="entry name" value="2,3-DIKETO-L-GULONATE TRAP TRANSPORTER SMALL PERMEASE PROTEIN YIAM"/>
    <property type="match status" value="1"/>
</dbReference>
<feature type="domain" description="Tripartite ATP-independent periplasmic transporters DctQ component" evidence="10">
    <location>
        <begin position="23"/>
        <end position="151"/>
    </location>
</feature>
<feature type="transmembrane region" description="Helical" evidence="9">
    <location>
        <begin position="127"/>
        <end position="148"/>
    </location>
</feature>
<evidence type="ECO:0000259" key="10">
    <source>
        <dbReference type="Pfam" id="PF04290"/>
    </source>
</evidence>
<keyword evidence="5 9" id="KW-0812">Transmembrane</keyword>
<dbReference type="InterPro" id="IPR007387">
    <property type="entry name" value="TRAP_DctQ"/>
</dbReference>
<keyword evidence="6 9" id="KW-1133">Transmembrane helix</keyword>
<evidence type="ECO:0000256" key="5">
    <source>
        <dbReference type="ARBA" id="ARBA00022692"/>
    </source>
</evidence>
<feature type="transmembrane region" description="Helical" evidence="9">
    <location>
        <begin position="86"/>
        <end position="107"/>
    </location>
</feature>
<feature type="transmembrane region" description="Helical" evidence="9">
    <location>
        <begin position="12"/>
        <end position="35"/>
    </location>
</feature>
<evidence type="ECO:0000313" key="11">
    <source>
        <dbReference type="EMBL" id="ERJ94082.1"/>
    </source>
</evidence>
<dbReference type="InterPro" id="IPR055348">
    <property type="entry name" value="DctQ"/>
</dbReference>
<evidence type="ECO:0000256" key="7">
    <source>
        <dbReference type="ARBA" id="ARBA00023136"/>
    </source>
</evidence>
<evidence type="ECO:0000256" key="9">
    <source>
        <dbReference type="SAM" id="Phobius"/>
    </source>
</evidence>
<evidence type="ECO:0000256" key="4">
    <source>
        <dbReference type="ARBA" id="ARBA00022519"/>
    </source>
</evidence>
<comment type="similarity">
    <text evidence="8">Belongs to the TRAP transporter small permease family.</text>
</comment>
<proteinExistence type="inferred from homology"/>
<evidence type="ECO:0000256" key="8">
    <source>
        <dbReference type="ARBA" id="ARBA00038436"/>
    </source>
</evidence>
<keyword evidence="7 9" id="KW-0472">Membrane</keyword>
<dbReference type="Pfam" id="PF04290">
    <property type="entry name" value="DctQ"/>
    <property type="match status" value="1"/>
</dbReference>